<evidence type="ECO:0000256" key="4">
    <source>
        <dbReference type="ARBA" id="ARBA00022801"/>
    </source>
</evidence>
<comment type="subcellular location">
    <subcellularLocation>
        <location evidence="1">Endoplasmic reticulum membrane</location>
        <topology evidence="1">Single-pass type II membrane protein</topology>
    </subcellularLocation>
</comment>
<dbReference type="GO" id="GO:0004573">
    <property type="term" value="F:Glc3Man9GlcNAc2 oligosaccharide glucosidase activity"/>
    <property type="evidence" value="ECO:0007669"/>
    <property type="project" value="UniProtKB-EC"/>
</dbReference>
<gene>
    <name evidence="13" type="ORF">GBAR_LOCUS28684</name>
</gene>
<dbReference type="EMBL" id="CASHTH010004013">
    <property type="protein sequence ID" value="CAI8052467.1"/>
    <property type="molecule type" value="Genomic_DNA"/>
</dbReference>
<keyword evidence="10" id="KW-0326">Glycosidase</keyword>
<evidence type="ECO:0000313" key="13">
    <source>
        <dbReference type="EMBL" id="CAI8052467.1"/>
    </source>
</evidence>
<dbReference type="InterPro" id="IPR004888">
    <property type="entry name" value="Glycoside_hydrolase_63"/>
</dbReference>
<evidence type="ECO:0000256" key="5">
    <source>
        <dbReference type="ARBA" id="ARBA00022824"/>
    </source>
</evidence>
<evidence type="ECO:0000256" key="10">
    <source>
        <dbReference type="ARBA" id="ARBA00023295"/>
    </source>
</evidence>
<comment type="similarity">
    <text evidence="2">Belongs to the glycosyl hydrolase 63 family.</text>
</comment>
<evidence type="ECO:0000256" key="1">
    <source>
        <dbReference type="ARBA" id="ARBA00004648"/>
    </source>
</evidence>
<evidence type="ECO:0000256" key="11">
    <source>
        <dbReference type="ARBA" id="ARBA00038888"/>
    </source>
</evidence>
<dbReference type="PANTHER" id="PTHR10412:SF11">
    <property type="entry name" value="MANNOSYL-OLIGOSACCHARIDE GLUCOSIDASE"/>
    <property type="match status" value="1"/>
</dbReference>
<feature type="domain" description="Glycosyl hydrolase family 63 C-terminal" evidence="12">
    <location>
        <begin position="13"/>
        <end position="303"/>
    </location>
</feature>
<evidence type="ECO:0000259" key="12">
    <source>
        <dbReference type="Pfam" id="PF03200"/>
    </source>
</evidence>
<dbReference type="GO" id="GO:0006487">
    <property type="term" value="P:protein N-linked glycosylation"/>
    <property type="evidence" value="ECO:0007669"/>
    <property type="project" value="TreeGrafter"/>
</dbReference>
<organism evidence="13 14">
    <name type="scientific">Geodia barretti</name>
    <name type="common">Barrett's horny sponge</name>
    <dbReference type="NCBI Taxonomy" id="519541"/>
    <lineage>
        <taxon>Eukaryota</taxon>
        <taxon>Metazoa</taxon>
        <taxon>Porifera</taxon>
        <taxon>Demospongiae</taxon>
        <taxon>Heteroscleromorpha</taxon>
        <taxon>Tetractinellida</taxon>
        <taxon>Astrophorina</taxon>
        <taxon>Geodiidae</taxon>
        <taxon>Geodia</taxon>
    </lineage>
</organism>
<sequence>METGLFSTVMSVSGERLSSALEKKEKNFDLRFEDTFHLKEKGFNESEIDCARAAFSNLIGGISYFFGQSKVISRDLDEPVDYWPAELYTGVPSRSFFPRGFLWDEGFHQLLVAHWDTSITKDVLAHWLDLINSEGWIPREQILGHEARSKVPPEFIVQHNENANPPTFFLTMETLLSRMESEGRVDMEYLDSVYPRLQVWYSWFNSTQSGQRPLTYRWRGRNATTDRELNPKTLTSGLDDYPRATHPATDEYHVDLYCWMTLASGVMAKMADLLNKDSSYYWATYRALADPRNLDSLHWDKHTMEKAEEVGGRERG</sequence>
<dbReference type="Pfam" id="PF03200">
    <property type="entry name" value="Glyco_hydro_63"/>
    <property type="match status" value="1"/>
</dbReference>
<protein>
    <recommendedName>
        <fullName evidence="11">mannosyl-oligosaccharide glucosidase</fullName>
        <ecNumber evidence="11">3.2.1.106</ecNumber>
    </recommendedName>
</protein>
<evidence type="ECO:0000256" key="3">
    <source>
        <dbReference type="ARBA" id="ARBA00022692"/>
    </source>
</evidence>
<comment type="caution">
    <text evidence="13">The sequence shown here is derived from an EMBL/GenBank/DDBJ whole genome shotgun (WGS) entry which is preliminary data.</text>
</comment>
<evidence type="ECO:0000256" key="8">
    <source>
        <dbReference type="ARBA" id="ARBA00023136"/>
    </source>
</evidence>
<proteinExistence type="inferred from homology"/>
<keyword evidence="6" id="KW-0735">Signal-anchor</keyword>
<keyword evidence="9" id="KW-0325">Glycoprotein</keyword>
<dbReference type="EC" id="3.2.1.106" evidence="11"/>
<dbReference type="Gene3D" id="1.50.10.10">
    <property type="match status" value="1"/>
</dbReference>
<keyword evidence="5" id="KW-0256">Endoplasmic reticulum</keyword>
<dbReference type="SUPFAM" id="SSF48208">
    <property type="entry name" value="Six-hairpin glycosidases"/>
    <property type="match status" value="1"/>
</dbReference>
<keyword evidence="4" id="KW-0378">Hydrolase</keyword>
<evidence type="ECO:0000256" key="7">
    <source>
        <dbReference type="ARBA" id="ARBA00022989"/>
    </source>
</evidence>
<keyword evidence="7" id="KW-1133">Transmembrane helix</keyword>
<dbReference type="GO" id="GO:0009311">
    <property type="term" value="P:oligosaccharide metabolic process"/>
    <property type="evidence" value="ECO:0007669"/>
    <property type="project" value="InterPro"/>
</dbReference>
<evidence type="ECO:0000256" key="6">
    <source>
        <dbReference type="ARBA" id="ARBA00022968"/>
    </source>
</evidence>
<dbReference type="InterPro" id="IPR031335">
    <property type="entry name" value="Glyco_hydro_63_C"/>
</dbReference>
<dbReference type="Proteomes" id="UP001174909">
    <property type="component" value="Unassembled WGS sequence"/>
</dbReference>
<name>A0AA35XIU7_GEOBA</name>
<dbReference type="InterPro" id="IPR008928">
    <property type="entry name" value="6-hairpin_glycosidase_sf"/>
</dbReference>
<evidence type="ECO:0000313" key="14">
    <source>
        <dbReference type="Proteomes" id="UP001174909"/>
    </source>
</evidence>
<reference evidence="13" key="1">
    <citation type="submission" date="2023-03" db="EMBL/GenBank/DDBJ databases">
        <authorList>
            <person name="Steffen K."/>
            <person name="Cardenas P."/>
        </authorList>
    </citation>
    <scope>NUCLEOTIDE SEQUENCE</scope>
</reference>
<dbReference type="AlphaFoldDB" id="A0AA35XIU7"/>
<dbReference type="InterPro" id="IPR012341">
    <property type="entry name" value="6hp_glycosidase-like_sf"/>
</dbReference>
<keyword evidence="14" id="KW-1185">Reference proteome</keyword>
<dbReference type="GO" id="GO:0005789">
    <property type="term" value="C:endoplasmic reticulum membrane"/>
    <property type="evidence" value="ECO:0007669"/>
    <property type="project" value="UniProtKB-SubCell"/>
</dbReference>
<evidence type="ECO:0000256" key="9">
    <source>
        <dbReference type="ARBA" id="ARBA00023180"/>
    </source>
</evidence>
<keyword evidence="8" id="KW-0472">Membrane</keyword>
<evidence type="ECO:0000256" key="2">
    <source>
        <dbReference type="ARBA" id="ARBA00010833"/>
    </source>
</evidence>
<dbReference type="PANTHER" id="PTHR10412">
    <property type="entry name" value="MANNOSYL-OLIGOSACCHARIDE GLUCOSIDASE"/>
    <property type="match status" value="1"/>
</dbReference>
<keyword evidence="3" id="KW-0812">Transmembrane</keyword>
<accession>A0AA35XIU7</accession>